<gene>
    <name evidence="2" type="ORF">QC762_118424</name>
</gene>
<reference evidence="2 3" key="1">
    <citation type="journal article" date="2023" name="bioRxiv">
        <title>High-quality genome assemblies of four members of thePodospora anserinaspecies complex.</title>
        <authorList>
            <person name="Ament-Velasquez S.L."/>
            <person name="Vogan A.A."/>
            <person name="Wallerman O."/>
            <person name="Hartmann F."/>
            <person name="Gautier V."/>
            <person name="Silar P."/>
            <person name="Giraud T."/>
            <person name="Johannesson H."/>
        </authorList>
    </citation>
    <scope>NUCLEOTIDE SEQUENCE [LARGE SCALE GENOMIC DNA]</scope>
    <source>
        <strain evidence="2 3">CBS 415.72m</strain>
    </source>
</reference>
<evidence type="ECO:0000313" key="2">
    <source>
        <dbReference type="EMBL" id="KAK4660379.1"/>
    </source>
</evidence>
<protein>
    <submittedName>
        <fullName evidence="2">Uncharacterized protein</fullName>
    </submittedName>
</protein>
<dbReference type="EMBL" id="JAFFHA010000001">
    <property type="protein sequence ID" value="KAK4660379.1"/>
    <property type="molecule type" value="Genomic_DNA"/>
</dbReference>
<dbReference type="Proteomes" id="UP001323405">
    <property type="component" value="Unassembled WGS sequence"/>
</dbReference>
<evidence type="ECO:0000256" key="1">
    <source>
        <dbReference type="SAM" id="MobiDB-lite"/>
    </source>
</evidence>
<name>A0ABR0GXI5_9PEZI</name>
<feature type="region of interest" description="Disordered" evidence="1">
    <location>
        <begin position="45"/>
        <end position="96"/>
    </location>
</feature>
<keyword evidence="3" id="KW-1185">Reference proteome</keyword>
<proteinExistence type="predicted"/>
<sequence>MRGKPVRGLVPILMWIGPDPSAFFLFCLKQAVCECLDGCAYDVSSRERPTQPDSVGEYPDCRQPQKPCTSQVPEGSATLAAAPHSPPHGYSVPATH</sequence>
<comment type="caution">
    <text evidence="2">The sequence shown here is derived from an EMBL/GenBank/DDBJ whole genome shotgun (WGS) entry which is preliminary data.</text>
</comment>
<dbReference type="GeneID" id="87906184"/>
<accession>A0ABR0GXI5</accession>
<evidence type="ECO:0000313" key="3">
    <source>
        <dbReference type="Proteomes" id="UP001323405"/>
    </source>
</evidence>
<organism evidence="2 3">
    <name type="scientific">Podospora pseudocomata</name>
    <dbReference type="NCBI Taxonomy" id="2093779"/>
    <lineage>
        <taxon>Eukaryota</taxon>
        <taxon>Fungi</taxon>
        <taxon>Dikarya</taxon>
        <taxon>Ascomycota</taxon>
        <taxon>Pezizomycotina</taxon>
        <taxon>Sordariomycetes</taxon>
        <taxon>Sordariomycetidae</taxon>
        <taxon>Sordariales</taxon>
        <taxon>Podosporaceae</taxon>
        <taxon>Podospora</taxon>
    </lineage>
</organism>
<dbReference type="RefSeq" id="XP_062749349.1">
    <property type="nucleotide sequence ID" value="XM_062886277.1"/>
</dbReference>